<evidence type="ECO:0000313" key="3">
    <source>
        <dbReference type="Proteomes" id="UP001279734"/>
    </source>
</evidence>
<organism evidence="2 3">
    <name type="scientific">Nepenthes gracilis</name>
    <name type="common">Slender pitcher plant</name>
    <dbReference type="NCBI Taxonomy" id="150966"/>
    <lineage>
        <taxon>Eukaryota</taxon>
        <taxon>Viridiplantae</taxon>
        <taxon>Streptophyta</taxon>
        <taxon>Embryophyta</taxon>
        <taxon>Tracheophyta</taxon>
        <taxon>Spermatophyta</taxon>
        <taxon>Magnoliopsida</taxon>
        <taxon>eudicotyledons</taxon>
        <taxon>Gunneridae</taxon>
        <taxon>Pentapetalae</taxon>
        <taxon>Caryophyllales</taxon>
        <taxon>Nepenthaceae</taxon>
        <taxon>Nepenthes</taxon>
    </lineage>
</organism>
<dbReference type="Proteomes" id="UP001279734">
    <property type="component" value="Unassembled WGS sequence"/>
</dbReference>
<gene>
    <name evidence="2" type="ORF">Nepgr_002148</name>
</gene>
<feature type="transmembrane region" description="Helical" evidence="1">
    <location>
        <begin position="24"/>
        <end position="44"/>
    </location>
</feature>
<evidence type="ECO:0000256" key="1">
    <source>
        <dbReference type="SAM" id="Phobius"/>
    </source>
</evidence>
<sequence length="79" mass="8648">MSVLVCLSDSPTKFSFPVSENLPLFALSLPAITISITTIIIIIINNLRLLLEIANITRIACVLTDPILFPHFILLANSN</sequence>
<keyword evidence="3" id="KW-1185">Reference proteome</keyword>
<protein>
    <submittedName>
        <fullName evidence="2">Uncharacterized protein</fullName>
    </submittedName>
</protein>
<keyword evidence="1" id="KW-0472">Membrane</keyword>
<name>A0AAD3P9A9_NEPGR</name>
<keyword evidence="1" id="KW-1133">Transmembrane helix</keyword>
<accession>A0AAD3P9A9</accession>
<reference evidence="2" key="1">
    <citation type="submission" date="2023-05" db="EMBL/GenBank/DDBJ databases">
        <title>Nepenthes gracilis genome sequencing.</title>
        <authorList>
            <person name="Fukushima K."/>
        </authorList>
    </citation>
    <scope>NUCLEOTIDE SEQUENCE</scope>
    <source>
        <strain evidence="2">SING2019-196</strain>
    </source>
</reference>
<comment type="caution">
    <text evidence="2">The sequence shown here is derived from an EMBL/GenBank/DDBJ whole genome shotgun (WGS) entry which is preliminary data.</text>
</comment>
<dbReference type="EMBL" id="BSYO01000002">
    <property type="protein sequence ID" value="GMH00309.1"/>
    <property type="molecule type" value="Genomic_DNA"/>
</dbReference>
<keyword evidence="1" id="KW-0812">Transmembrane</keyword>
<evidence type="ECO:0000313" key="2">
    <source>
        <dbReference type="EMBL" id="GMH00309.1"/>
    </source>
</evidence>
<proteinExistence type="predicted"/>
<dbReference type="AlphaFoldDB" id="A0AAD3P9A9"/>